<dbReference type="InterPro" id="IPR003488">
    <property type="entry name" value="DprA"/>
</dbReference>
<proteinExistence type="inferred from homology"/>
<name>A0A918XK19_9GAMM</name>
<dbReference type="InterPro" id="IPR036388">
    <property type="entry name" value="WH-like_DNA-bd_sf"/>
</dbReference>
<dbReference type="RefSeq" id="WP_189477721.1">
    <property type="nucleotide sequence ID" value="NZ_BMYM01000002.1"/>
</dbReference>
<reference evidence="4" key="2">
    <citation type="submission" date="2020-09" db="EMBL/GenBank/DDBJ databases">
        <authorList>
            <person name="Sun Q."/>
            <person name="Kim S."/>
        </authorList>
    </citation>
    <scope>NUCLEOTIDE SEQUENCE</scope>
    <source>
        <strain evidence="4">KCTC 23430</strain>
    </source>
</reference>
<gene>
    <name evidence="4" type="ORF">GCM10007053_20620</name>
</gene>
<dbReference type="EMBL" id="BMYM01000002">
    <property type="protein sequence ID" value="GHD34620.1"/>
    <property type="molecule type" value="Genomic_DNA"/>
</dbReference>
<evidence type="ECO:0000313" key="4">
    <source>
        <dbReference type="EMBL" id="GHD34620.1"/>
    </source>
</evidence>
<dbReference type="Proteomes" id="UP000644693">
    <property type="component" value="Unassembled WGS sequence"/>
</dbReference>
<feature type="domain" description="Smf/DprA SLOG" evidence="2">
    <location>
        <begin position="90"/>
        <end position="296"/>
    </location>
</feature>
<dbReference type="AlphaFoldDB" id="A0A918XK19"/>
<dbReference type="InterPro" id="IPR057666">
    <property type="entry name" value="DrpA_SLOG"/>
</dbReference>
<dbReference type="InterPro" id="IPR041614">
    <property type="entry name" value="DprA_WH"/>
</dbReference>
<organism evidence="4 5">
    <name type="scientific">Parahalioglobus pacificus</name>
    <dbReference type="NCBI Taxonomy" id="930806"/>
    <lineage>
        <taxon>Bacteria</taxon>
        <taxon>Pseudomonadati</taxon>
        <taxon>Pseudomonadota</taxon>
        <taxon>Gammaproteobacteria</taxon>
        <taxon>Cellvibrionales</taxon>
        <taxon>Halieaceae</taxon>
        <taxon>Parahalioglobus</taxon>
    </lineage>
</organism>
<dbReference type="Gene3D" id="3.40.50.450">
    <property type="match status" value="1"/>
</dbReference>
<evidence type="ECO:0000259" key="3">
    <source>
        <dbReference type="Pfam" id="PF17782"/>
    </source>
</evidence>
<dbReference type="NCBIfam" id="TIGR00732">
    <property type="entry name" value="dprA"/>
    <property type="match status" value="1"/>
</dbReference>
<protein>
    <submittedName>
        <fullName evidence="4">DNA processing protein DprA</fullName>
    </submittedName>
</protein>
<reference evidence="4" key="1">
    <citation type="journal article" date="2014" name="Int. J. Syst. Evol. Microbiol.">
        <title>Complete genome sequence of Corynebacterium casei LMG S-19264T (=DSM 44701T), isolated from a smear-ripened cheese.</title>
        <authorList>
            <consortium name="US DOE Joint Genome Institute (JGI-PGF)"/>
            <person name="Walter F."/>
            <person name="Albersmeier A."/>
            <person name="Kalinowski J."/>
            <person name="Ruckert C."/>
        </authorList>
    </citation>
    <scope>NUCLEOTIDE SEQUENCE</scope>
    <source>
        <strain evidence="4">KCTC 23430</strain>
    </source>
</reference>
<evidence type="ECO:0000259" key="2">
    <source>
        <dbReference type="Pfam" id="PF02481"/>
    </source>
</evidence>
<comment type="similarity">
    <text evidence="1">Belongs to the DprA/Smf family.</text>
</comment>
<evidence type="ECO:0000256" key="1">
    <source>
        <dbReference type="ARBA" id="ARBA00006525"/>
    </source>
</evidence>
<dbReference type="SUPFAM" id="SSF102405">
    <property type="entry name" value="MCP/YpsA-like"/>
    <property type="match status" value="1"/>
</dbReference>
<dbReference type="GO" id="GO:0009294">
    <property type="term" value="P:DNA-mediated transformation"/>
    <property type="evidence" value="ECO:0007669"/>
    <property type="project" value="InterPro"/>
</dbReference>
<accession>A0A918XK19</accession>
<dbReference type="Pfam" id="PF17782">
    <property type="entry name" value="WHD_DprA"/>
    <property type="match status" value="1"/>
</dbReference>
<dbReference type="PANTHER" id="PTHR43022:SF1">
    <property type="entry name" value="PROTEIN SMF"/>
    <property type="match status" value="1"/>
</dbReference>
<dbReference type="Pfam" id="PF02481">
    <property type="entry name" value="DNA_processg_A"/>
    <property type="match status" value="1"/>
</dbReference>
<comment type="caution">
    <text evidence="4">The sequence shown here is derived from an EMBL/GenBank/DDBJ whole genome shotgun (WGS) entry which is preliminary data.</text>
</comment>
<dbReference type="PANTHER" id="PTHR43022">
    <property type="entry name" value="PROTEIN SMF"/>
    <property type="match status" value="1"/>
</dbReference>
<keyword evidence="5" id="KW-1185">Reference proteome</keyword>
<sequence length="374" mass="39084">MLIPDEAQLRACLLLHSIPELNDKALLALLNRSPALTTLSAPESHWLDAGLTPVQLAALAFARETGVARQPKFDVERALVVVQRLGVHILEPCSDDYPPLLSVIPDPPPLLYVRGDPATLALSQVAMVGSRSSSPAGRKVAHQLAEQLSYSGVVVTSGLALGIDGQCHRGAIAAGGRTIAAMASGIDTIYPRRHEALAQDIVAHGALVTEFAPGTAPMRHHFPRRNRIISGLSLATVVVEAALPSGSLLTASSAAAQGRDVCAVPWSVLHAGGAGCLQLLKDGATLVRDAQDVLDGLGWFSDLAAPVPEQNSGCDPEALDAKARRLFDHLSECAVSSEQLAADTGLSASELQALATQLELEGFLVRSHGGLARA</sequence>
<dbReference type="Gene3D" id="1.10.10.10">
    <property type="entry name" value="Winged helix-like DNA-binding domain superfamily/Winged helix DNA-binding domain"/>
    <property type="match status" value="1"/>
</dbReference>
<evidence type="ECO:0000313" key="5">
    <source>
        <dbReference type="Proteomes" id="UP000644693"/>
    </source>
</evidence>
<feature type="domain" description="DprA winged helix" evidence="3">
    <location>
        <begin position="316"/>
        <end position="370"/>
    </location>
</feature>